<dbReference type="Gene3D" id="3.30.420.10">
    <property type="entry name" value="Ribonuclease H-like superfamily/Ribonuclease H"/>
    <property type="match status" value="1"/>
</dbReference>
<evidence type="ECO:0000259" key="1">
    <source>
        <dbReference type="Pfam" id="PF13456"/>
    </source>
</evidence>
<dbReference type="GO" id="GO:0003676">
    <property type="term" value="F:nucleic acid binding"/>
    <property type="evidence" value="ECO:0007669"/>
    <property type="project" value="InterPro"/>
</dbReference>
<dbReference type="Pfam" id="PF13456">
    <property type="entry name" value="RVT_3"/>
    <property type="match status" value="1"/>
</dbReference>
<proteinExistence type="predicted"/>
<name>A0AAV7HHI6_DENCH</name>
<accession>A0AAV7HHI6</accession>
<evidence type="ECO:0000313" key="2">
    <source>
        <dbReference type="EMBL" id="KAH0467503.1"/>
    </source>
</evidence>
<reference evidence="2 3" key="1">
    <citation type="journal article" date="2021" name="Hortic Res">
        <title>Chromosome-scale assembly of the Dendrobium chrysotoxum genome enhances the understanding of orchid evolution.</title>
        <authorList>
            <person name="Zhang Y."/>
            <person name="Zhang G.Q."/>
            <person name="Zhang D."/>
            <person name="Liu X.D."/>
            <person name="Xu X.Y."/>
            <person name="Sun W.H."/>
            <person name="Yu X."/>
            <person name="Zhu X."/>
            <person name="Wang Z.W."/>
            <person name="Zhao X."/>
            <person name="Zhong W.Y."/>
            <person name="Chen H."/>
            <person name="Yin W.L."/>
            <person name="Huang T."/>
            <person name="Niu S.C."/>
            <person name="Liu Z.J."/>
        </authorList>
    </citation>
    <scope>NUCLEOTIDE SEQUENCE [LARGE SCALE GENOMIC DNA]</scope>
    <source>
        <strain evidence="2">Lindl</strain>
    </source>
</reference>
<sequence>MAYGRKMVDWDISMLELISILNFKEVIKDWMVEKQGIVIEGDNKNVISLVKQTISLKNCNKKIQKVDILFLDVFKNVIFHFTSREGNCVAIACAQSALEGDFLWEHFLLDVLPSSIYDLIRKDCDRLAIT</sequence>
<dbReference type="InterPro" id="IPR002156">
    <property type="entry name" value="RNaseH_domain"/>
</dbReference>
<organism evidence="2 3">
    <name type="scientific">Dendrobium chrysotoxum</name>
    <name type="common">Orchid</name>
    <dbReference type="NCBI Taxonomy" id="161865"/>
    <lineage>
        <taxon>Eukaryota</taxon>
        <taxon>Viridiplantae</taxon>
        <taxon>Streptophyta</taxon>
        <taxon>Embryophyta</taxon>
        <taxon>Tracheophyta</taxon>
        <taxon>Spermatophyta</taxon>
        <taxon>Magnoliopsida</taxon>
        <taxon>Liliopsida</taxon>
        <taxon>Asparagales</taxon>
        <taxon>Orchidaceae</taxon>
        <taxon>Epidendroideae</taxon>
        <taxon>Malaxideae</taxon>
        <taxon>Dendrobiinae</taxon>
        <taxon>Dendrobium</taxon>
    </lineage>
</organism>
<dbReference type="InterPro" id="IPR036397">
    <property type="entry name" value="RNaseH_sf"/>
</dbReference>
<dbReference type="Proteomes" id="UP000775213">
    <property type="component" value="Unassembled WGS sequence"/>
</dbReference>
<dbReference type="AlphaFoldDB" id="A0AAV7HHI6"/>
<protein>
    <recommendedName>
        <fullName evidence="1">RNase H type-1 domain-containing protein</fullName>
    </recommendedName>
</protein>
<gene>
    <name evidence="2" type="ORF">IEQ34_004741</name>
</gene>
<dbReference type="EMBL" id="JAGFBR010000005">
    <property type="protein sequence ID" value="KAH0467503.1"/>
    <property type="molecule type" value="Genomic_DNA"/>
</dbReference>
<keyword evidence="3" id="KW-1185">Reference proteome</keyword>
<dbReference type="GO" id="GO:0004523">
    <property type="term" value="F:RNA-DNA hybrid ribonuclease activity"/>
    <property type="evidence" value="ECO:0007669"/>
    <property type="project" value="InterPro"/>
</dbReference>
<comment type="caution">
    <text evidence="2">The sequence shown here is derived from an EMBL/GenBank/DDBJ whole genome shotgun (WGS) entry which is preliminary data.</text>
</comment>
<evidence type="ECO:0000313" key="3">
    <source>
        <dbReference type="Proteomes" id="UP000775213"/>
    </source>
</evidence>
<feature type="domain" description="RNase H type-1" evidence="1">
    <location>
        <begin position="36"/>
        <end position="97"/>
    </location>
</feature>